<dbReference type="KEGG" id="nvn:NVIE_029540"/>
<sequence>MPTGYILVNCTLGSEEKIISEISKLPDVKEVRGTYGVHDIFVKVKSDNTESMNHVITNKIRKIPGITSTVTLVVIEEQGGKG</sequence>
<dbReference type="Pfam" id="PF01037">
    <property type="entry name" value="AsnC_trans_reg"/>
    <property type="match status" value="1"/>
</dbReference>
<dbReference type="InterPro" id="IPR050684">
    <property type="entry name" value="HTH-Siroheme_Decarb"/>
</dbReference>
<dbReference type="PANTHER" id="PTHR43413:SF6">
    <property type="entry name" value="REGULATORY PROTEIN ASNC"/>
    <property type="match status" value="1"/>
</dbReference>
<dbReference type="AlphaFoldDB" id="A0A060HW21"/>
<name>A0A060HW21_9ARCH</name>
<dbReference type="RefSeq" id="WP_075055831.1">
    <property type="nucleotide sequence ID" value="NZ_CP007536.1"/>
</dbReference>
<dbReference type="OrthoDB" id="8136at2157"/>
<dbReference type="InterPro" id="IPR011008">
    <property type="entry name" value="Dimeric_a/b-barrel"/>
</dbReference>
<reference evidence="2 3" key="1">
    <citation type="journal article" date="2014" name="Int. J. Syst. Evol. Microbiol.">
        <title>Nitrososphaera viennensis gen. nov., sp. nov., an aerobic and mesophilic, ammonia-oxidizing archaeon from soil and a member of the archaeal phylum Thaumarchaeota.</title>
        <authorList>
            <person name="Stieglmeier M."/>
            <person name="Klingl A."/>
            <person name="Alves R.J."/>
            <person name="Rittmann S.K."/>
            <person name="Melcher M."/>
            <person name="Leisch N."/>
            <person name="Schleper C."/>
        </authorList>
    </citation>
    <scope>NUCLEOTIDE SEQUENCE [LARGE SCALE GENOMIC DNA]</scope>
    <source>
        <strain evidence="2">EN76</strain>
    </source>
</reference>
<organism evidence="2 3">
    <name type="scientific">Nitrososphaera viennensis EN76</name>
    <dbReference type="NCBI Taxonomy" id="926571"/>
    <lineage>
        <taxon>Archaea</taxon>
        <taxon>Nitrososphaerota</taxon>
        <taxon>Nitrososphaeria</taxon>
        <taxon>Nitrososphaerales</taxon>
        <taxon>Nitrososphaeraceae</taxon>
        <taxon>Nitrososphaera</taxon>
    </lineage>
</organism>
<dbReference type="HOGENOM" id="CLU_170329_2_0_2"/>
<evidence type="ECO:0000313" key="2">
    <source>
        <dbReference type="EMBL" id="AIC17232.1"/>
    </source>
</evidence>
<evidence type="ECO:0000313" key="3">
    <source>
        <dbReference type="Proteomes" id="UP000027093"/>
    </source>
</evidence>
<dbReference type="InterPro" id="IPR019887">
    <property type="entry name" value="Tscrpt_reg_AsnC/Lrp_C"/>
</dbReference>
<dbReference type="Proteomes" id="UP000027093">
    <property type="component" value="Chromosome"/>
</dbReference>
<dbReference type="STRING" id="926571.NVIE_029540"/>
<accession>A0A060HW21</accession>
<dbReference type="Gene3D" id="3.30.70.920">
    <property type="match status" value="1"/>
</dbReference>
<keyword evidence="3" id="KW-1185">Reference proteome</keyword>
<proteinExistence type="predicted"/>
<evidence type="ECO:0000259" key="1">
    <source>
        <dbReference type="Pfam" id="PF01037"/>
    </source>
</evidence>
<dbReference type="SUPFAM" id="SSF54909">
    <property type="entry name" value="Dimeric alpha+beta barrel"/>
    <property type="match status" value="1"/>
</dbReference>
<feature type="domain" description="Transcription regulator AsnC/Lrp ligand binding" evidence="1">
    <location>
        <begin position="6"/>
        <end position="77"/>
    </location>
</feature>
<dbReference type="GeneID" id="74948191"/>
<dbReference type="PANTHER" id="PTHR43413">
    <property type="entry name" value="TRANSCRIPTIONAL REGULATOR, ASNC FAMILY"/>
    <property type="match status" value="1"/>
</dbReference>
<protein>
    <submittedName>
        <fullName evidence="2">Putative transcriptional regulator, AsnC family</fullName>
    </submittedName>
</protein>
<dbReference type="EMBL" id="CP007536">
    <property type="protein sequence ID" value="AIC17232.1"/>
    <property type="molecule type" value="Genomic_DNA"/>
</dbReference>
<gene>
    <name evidence="2" type="ORF">NVIE_029540</name>
</gene>